<dbReference type="Pfam" id="PF07716">
    <property type="entry name" value="bZIP_2"/>
    <property type="match status" value="1"/>
</dbReference>
<gene>
    <name evidence="9" type="ORF">RDWZM_009696</name>
</gene>
<dbReference type="Gene3D" id="1.20.5.170">
    <property type="match status" value="1"/>
</dbReference>
<reference evidence="9" key="1">
    <citation type="submission" date="2022-12" db="EMBL/GenBank/DDBJ databases">
        <title>Genome assemblies of Blomia tropicalis.</title>
        <authorList>
            <person name="Cui Y."/>
        </authorList>
    </citation>
    <scope>NUCLEOTIDE SEQUENCE</scope>
    <source>
        <tissue evidence="9">Adult mites</tissue>
    </source>
</reference>
<evidence type="ECO:0000256" key="1">
    <source>
        <dbReference type="ARBA" id="ARBA00004123"/>
    </source>
</evidence>
<proteinExistence type="inferred from homology"/>
<evidence type="ECO:0000256" key="7">
    <source>
        <dbReference type="SAM" id="MobiDB-lite"/>
    </source>
</evidence>
<keyword evidence="4" id="KW-0238">DNA-binding</keyword>
<dbReference type="SUPFAM" id="SSF57959">
    <property type="entry name" value="Leucine zipper domain"/>
    <property type="match status" value="1"/>
</dbReference>
<feature type="region of interest" description="Disordered" evidence="7">
    <location>
        <begin position="1"/>
        <end position="45"/>
    </location>
</feature>
<feature type="compositionally biased region" description="Low complexity" evidence="7">
    <location>
        <begin position="10"/>
        <end position="23"/>
    </location>
</feature>
<keyword evidence="3" id="KW-0805">Transcription regulation</keyword>
<feature type="compositionally biased region" description="Basic and acidic residues" evidence="7">
    <location>
        <begin position="532"/>
        <end position="542"/>
    </location>
</feature>
<keyword evidence="6" id="KW-0539">Nucleus</keyword>
<dbReference type="CDD" id="cd14695">
    <property type="entry name" value="bZIP_HLF"/>
    <property type="match status" value="1"/>
</dbReference>
<comment type="similarity">
    <text evidence="2">Belongs to the bZIP family. NFIL3 subfamily.</text>
</comment>
<dbReference type="PANTHER" id="PTHR11988">
    <property type="entry name" value="THYROTROPH EMBRYONIC FACTOR RELATED"/>
    <property type="match status" value="1"/>
</dbReference>
<organism evidence="9 10">
    <name type="scientific">Blomia tropicalis</name>
    <name type="common">Mite</name>
    <dbReference type="NCBI Taxonomy" id="40697"/>
    <lineage>
        <taxon>Eukaryota</taxon>
        <taxon>Metazoa</taxon>
        <taxon>Ecdysozoa</taxon>
        <taxon>Arthropoda</taxon>
        <taxon>Chelicerata</taxon>
        <taxon>Arachnida</taxon>
        <taxon>Acari</taxon>
        <taxon>Acariformes</taxon>
        <taxon>Sarcoptiformes</taxon>
        <taxon>Astigmata</taxon>
        <taxon>Glycyphagoidea</taxon>
        <taxon>Echimyopodidae</taxon>
        <taxon>Blomia</taxon>
    </lineage>
</organism>
<feature type="region of interest" description="Disordered" evidence="7">
    <location>
        <begin position="415"/>
        <end position="462"/>
    </location>
</feature>
<feature type="region of interest" description="Disordered" evidence="7">
    <location>
        <begin position="228"/>
        <end position="265"/>
    </location>
</feature>
<dbReference type="InterPro" id="IPR046347">
    <property type="entry name" value="bZIP_sf"/>
</dbReference>
<keyword evidence="5" id="KW-0804">Transcription</keyword>
<feature type="compositionally biased region" description="Polar residues" evidence="7">
    <location>
        <begin position="315"/>
        <end position="342"/>
    </location>
</feature>
<name>A0A9Q0M461_BLOTA</name>
<evidence type="ECO:0000256" key="3">
    <source>
        <dbReference type="ARBA" id="ARBA00023015"/>
    </source>
</evidence>
<dbReference type="PROSITE" id="PS50217">
    <property type="entry name" value="BZIP"/>
    <property type="match status" value="1"/>
</dbReference>
<protein>
    <recommendedName>
        <fullName evidence="8">BZIP domain-containing protein</fullName>
    </recommendedName>
</protein>
<dbReference type="PANTHER" id="PTHR11988:SF27">
    <property type="entry name" value="GH27708P"/>
    <property type="match status" value="1"/>
</dbReference>
<evidence type="ECO:0000256" key="5">
    <source>
        <dbReference type="ARBA" id="ARBA00023163"/>
    </source>
</evidence>
<evidence type="ECO:0000256" key="6">
    <source>
        <dbReference type="ARBA" id="ARBA00023242"/>
    </source>
</evidence>
<feature type="region of interest" description="Disordered" evidence="7">
    <location>
        <begin position="306"/>
        <end position="345"/>
    </location>
</feature>
<dbReference type="AlphaFoldDB" id="A0A9Q0M461"/>
<dbReference type="EMBL" id="JAPWDV010000003">
    <property type="protein sequence ID" value="KAJ6218539.1"/>
    <property type="molecule type" value="Genomic_DNA"/>
</dbReference>
<dbReference type="GO" id="GO:0000978">
    <property type="term" value="F:RNA polymerase II cis-regulatory region sequence-specific DNA binding"/>
    <property type="evidence" value="ECO:0007669"/>
    <property type="project" value="TreeGrafter"/>
</dbReference>
<evidence type="ECO:0000256" key="2">
    <source>
        <dbReference type="ARBA" id="ARBA00006079"/>
    </source>
</evidence>
<feature type="domain" description="BZIP" evidence="8">
    <location>
        <begin position="539"/>
        <end position="598"/>
    </location>
</feature>
<evidence type="ECO:0000259" key="8">
    <source>
        <dbReference type="PROSITE" id="PS50217"/>
    </source>
</evidence>
<evidence type="ECO:0000256" key="4">
    <source>
        <dbReference type="ARBA" id="ARBA00023125"/>
    </source>
</evidence>
<dbReference type="GO" id="GO:0005634">
    <property type="term" value="C:nucleus"/>
    <property type="evidence" value="ECO:0007669"/>
    <property type="project" value="UniProtKB-SubCell"/>
</dbReference>
<dbReference type="GO" id="GO:0000981">
    <property type="term" value="F:DNA-binding transcription factor activity, RNA polymerase II-specific"/>
    <property type="evidence" value="ECO:0007669"/>
    <property type="project" value="TreeGrafter"/>
</dbReference>
<comment type="caution">
    <text evidence="9">The sequence shown here is derived from an EMBL/GenBank/DDBJ whole genome shotgun (WGS) entry which is preliminary data.</text>
</comment>
<keyword evidence="10" id="KW-1185">Reference proteome</keyword>
<feature type="compositionally biased region" description="Polar residues" evidence="7">
    <location>
        <begin position="243"/>
        <end position="265"/>
    </location>
</feature>
<evidence type="ECO:0000313" key="10">
    <source>
        <dbReference type="Proteomes" id="UP001142055"/>
    </source>
</evidence>
<feature type="region of interest" description="Disordered" evidence="7">
    <location>
        <begin position="498"/>
        <end position="542"/>
    </location>
</feature>
<dbReference type="InterPro" id="IPR004827">
    <property type="entry name" value="bZIP"/>
</dbReference>
<dbReference type="Proteomes" id="UP001142055">
    <property type="component" value="Chromosome 3"/>
</dbReference>
<sequence>MEIDKPLDFSKQSPSSKTPPISSSDDEDHNRTNNSYYGRHMNNTSTSAIDQSLNKSLTMAYNMQQQQQQQQQLNYSNSNHNLSVVKGDEESCFNAITPSPSPPERAHLYSSSTSSTMMMAAAAAAAAASSNTSPEDANATLFGQLISQFVSHPNNLSKQTNVTNQNIQQNLLKQALQTMAITNGTMTASAINSQQQQAAIIQALMNSMQTINPTLTNLELLQSAMMAKNTATSPPPPPPPSQRILTGSPNINKLSSPPLQPQSEMKNSMKIGQPQSMIHSNANIGLLTTTNPSNGVVHYSQYSPSNEKKFESNHKSINSPTNLATSFTDEQSDTSPTNANHQKYTRPFKALYNSKDSFSAQSPYSPSVLVMGGAGGVVGGGGAATATSIGSNDPLSTHLNSERAYQEFRNKMLRSKQGGSNKKNHQNHNGDNSEHNFNHRHLNNHHHSDDSHSVVSSNSSDCGTGVNICDSQQSMPLSLITPPASNYEPIVSTTPISGVTPSKIGGNTSASQTSSSQSSLANGGSSRKRGRPLPEDLKDEAYWERRRKNNEAAKRSRDLRRAKEDEIAIRAAFLEQENFQLKVELMKARVECEKMRSLWMSSQQQQQQSPQQT</sequence>
<feature type="compositionally biased region" description="Polar residues" evidence="7">
    <location>
        <begin position="32"/>
        <end position="45"/>
    </location>
</feature>
<dbReference type="SMART" id="SM00338">
    <property type="entry name" value="BRLZ"/>
    <property type="match status" value="1"/>
</dbReference>
<accession>A0A9Q0M461</accession>
<evidence type="ECO:0000313" key="9">
    <source>
        <dbReference type="EMBL" id="KAJ6218539.1"/>
    </source>
</evidence>
<comment type="subcellular location">
    <subcellularLocation>
        <location evidence="1">Nucleus</location>
    </subcellularLocation>
</comment>
<feature type="compositionally biased region" description="Low complexity" evidence="7">
    <location>
        <begin position="505"/>
        <end position="525"/>
    </location>
</feature>
<dbReference type="FunFam" id="1.20.5.170:FF:000025">
    <property type="entry name" value="nuclear factor interleukin-3-regulated protein-like"/>
    <property type="match status" value="1"/>
</dbReference>
<dbReference type="InterPro" id="IPR040223">
    <property type="entry name" value="PAR_bZIP"/>
</dbReference>